<feature type="domain" description="RNA-binding S4" evidence="6">
    <location>
        <begin position="1"/>
        <end position="60"/>
    </location>
</feature>
<dbReference type="InterPro" id="IPR002942">
    <property type="entry name" value="S4_RNA-bd"/>
</dbReference>
<keyword evidence="3 5" id="KW-0694">RNA-binding</keyword>
<evidence type="ECO:0000313" key="7">
    <source>
        <dbReference type="EMBL" id="HHS62206.1"/>
    </source>
</evidence>
<keyword evidence="2" id="KW-0699">rRNA-binding</keyword>
<evidence type="ECO:0000256" key="2">
    <source>
        <dbReference type="ARBA" id="ARBA00022730"/>
    </source>
</evidence>
<reference evidence="7" key="1">
    <citation type="journal article" date="2020" name="mSystems">
        <title>Genome- and Community-Level Interaction Insights into Carbon Utilization and Element Cycling Functions of Hydrothermarchaeota in Hydrothermal Sediment.</title>
        <authorList>
            <person name="Zhou Z."/>
            <person name="Liu Y."/>
            <person name="Xu W."/>
            <person name="Pan J."/>
            <person name="Luo Z.H."/>
            <person name="Li M."/>
        </authorList>
    </citation>
    <scope>NUCLEOTIDE SEQUENCE [LARGE SCALE GENOMIC DNA]</scope>
    <source>
        <strain evidence="7">SpSt-783</strain>
    </source>
</reference>
<gene>
    <name evidence="7" type="ORF">ENV70_01130</name>
</gene>
<sequence>MRLDVFLKKTLIIRQRFAAKEICDKDLVKVNGVIAKPSKEIKIGDVIEIETIKGIVRYRVLNIPQGNVKKSEVTQYYEDCSNDR</sequence>
<dbReference type="Gene3D" id="3.10.290.10">
    <property type="entry name" value="RNA-binding S4 domain"/>
    <property type="match status" value="1"/>
</dbReference>
<dbReference type="GO" id="GO:0006412">
    <property type="term" value="P:translation"/>
    <property type="evidence" value="ECO:0007669"/>
    <property type="project" value="UniProtKB-KW"/>
</dbReference>
<name>A0A7C6EIU5_UNCW3</name>
<dbReference type="GO" id="GO:0019843">
    <property type="term" value="F:rRNA binding"/>
    <property type="evidence" value="ECO:0007669"/>
    <property type="project" value="UniProtKB-KW"/>
</dbReference>
<evidence type="ECO:0000256" key="4">
    <source>
        <dbReference type="ARBA" id="ARBA00022917"/>
    </source>
</evidence>
<evidence type="ECO:0000256" key="5">
    <source>
        <dbReference type="PROSITE-ProRule" id="PRU00182"/>
    </source>
</evidence>
<dbReference type="GO" id="GO:0055085">
    <property type="term" value="P:transmembrane transport"/>
    <property type="evidence" value="ECO:0007669"/>
    <property type="project" value="InterPro"/>
</dbReference>
<dbReference type="CDD" id="cd00165">
    <property type="entry name" value="S4"/>
    <property type="match status" value="1"/>
</dbReference>
<dbReference type="InterPro" id="IPR025490">
    <property type="entry name" value="RqcP"/>
</dbReference>
<evidence type="ECO:0000256" key="3">
    <source>
        <dbReference type="ARBA" id="ARBA00022884"/>
    </source>
</evidence>
<dbReference type="PIRSF" id="PIRSF038881">
    <property type="entry name" value="RNAbp_HP1423"/>
    <property type="match status" value="1"/>
</dbReference>
<dbReference type="PROSITE" id="PS50889">
    <property type="entry name" value="S4"/>
    <property type="match status" value="1"/>
</dbReference>
<keyword evidence="4" id="KW-0648">Protein biosynthesis</keyword>
<protein>
    <submittedName>
        <fullName evidence="7">RNA-binding S4 domain-containing protein</fullName>
    </submittedName>
</protein>
<dbReference type="GO" id="GO:0016020">
    <property type="term" value="C:membrane"/>
    <property type="evidence" value="ECO:0007669"/>
    <property type="project" value="InterPro"/>
</dbReference>
<evidence type="ECO:0000259" key="6">
    <source>
        <dbReference type="SMART" id="SM00363"/>
    </source>
</evidence>
<organism evidence="7">
    <name type="scientific">candidate division WOR-3 bacterium</name>
    <dbReference type="NCBI Taxonomy" id="2052148"/>
    <lineage>
        <taxon>Bacteria</taxon>
        <taxon>Bacteria division WOR-3</taxon>
    </lineage>
</organism>
<keyword evidence="1" id="KW-0820">tRNA-binding</keyword>
<dbReference type="SUPFAM" id="SSF55174">
    <property type="entry name" value="Alpha-L RNA-binding motif"/>
    <property type="match status" value="1"/>
</dbReference>
<accession>A0A7C6EIU5</accession>
<dbReference type="EMBL" id="DTHJ01000024">
    <property type="protein sequence ID" value="HHS62206.1"/>
    <property type="molecule type" value="Genomic_DNA"/>
</dbReference>
<dbReference type="SMART" id="SM00363">
    <property type="entry name" value="S4"/>
    <property type="match status" value="1"/>
</dbReference>
<evidence type="ECO:0000256" key="1">
    <source>
        <dbReference type="ARBA" id="ARBA00022555"/>
    </source>
</evidence>
<proteinExistence type="predicted"/>
<dbReference type="GO" id="GO:0000049">
    <property type="term" value="F:tRNA binding"/>
    <property type="evidence" value="ECO:0007669"/>
    <property type="project" value="UniProtKB-KW"/>
</dbReference>
<comment type="caution">
    <text evidence="7">The sequence shown here is derived from an EMBL/GenBank/DDBJ whole genome shotgun (WGS) entry which is preliminary data.</text>
</comment>
<dbReference type="Pfam" id="PF01479">
    <property type="entry name" value="S4"/>
    <property type="match status" value="1"/>
</dbReference>
<dbReference type="AlphaFoldDB" id="A0A7C6EIU5"/>
<dbReference type="InterPro" id="IPR036986">
    <property type="entry name" value="S4_RNA-bd_sf"/>
</dbReference>